<reference evidence="2" key="1">
    <citation type="submission" date="2021-01" db="EMBL/GenBank/DDBJ databases">
        <title>Genome seq and assembly of Tabrizicola sp. KVB23.</title>
        <authorList>
            <person name="Chhetri G."/>
        </authorList>
    </citation>
    <scope>NUCLEOTIDE SEQUENCE</scope>
    <source>
        <strain evidence="2">KVB23</strain>
    </source>
</reference>
<dbReference type="EMBL" id="JAESVP010000001">
    <property type="protein sequence ID" value="MBL4927026.1"/>
    <property type="molecule type" value="Genomic_DNA"/>
</dbReference>
<organism evidence="2 3">
    <name type="scientific">Fuscibacter oryzae</name>
    <dbReference type="NCBI Taxonomy" id="2803939"/>
    <lineage>
        <taxon>Bacteria</taxon>
        <taxon>Pseudomonadati</taxon>
        <taxon>Pseudomonadota</taxon>
        <taxon>Alphaproteobacteria</taxon>
        <taxon>Rhodobacterales</taxon>
        <taxon>Paracoccaceae</taxon>
        <taxon>Fuscibacter</taxon>
    </lineage>
</organism>
<accession>A0A8J7MNG4</accession>
<keyword evidence="1" id="KW-1133">Transmembrane helix</keyword>
<evidence type="ECO:0000256" key="1">
    <source>
        <dbReference type="SAM" id="Phobius"/>
    </source>
</evidence>
<feature type="transmembrane region" description="Helical" evidence="1">
    <location>
        <begin position="7"/>
        <end position="29"/>
    </location>
</feature>
<keyword evidence="3" id="KW-1185">Reference proteome</keyword>
<keyword evidence="1" id="KW-0812">Transmembrane</keyword>
<evidence type="ECO:0000313" key="2">
    <source>
        <dbReference type="EMBL" id="MBL4927026.1"/>
    </source>
</evidence>
<comment type="caution">
    <text evidence="2">The sequence shown here is derived from an EMBL/GenBank/DDBJ whole genome shotgun (WGS) entry which is preliminary data.</text>
</comment>
<dbReference type="GO" id="GO:0016020">
    <property type="term" value="C:membrane"/>
    <property type="evidence" value="ECO:0007669"/>
    <property type="project" value="InterPro"/>
</dbReference>
<dbReference type="RefSeq" id="WP_202658095.1">
    <property type="nucleotide sequence ID" value="NZ_JAESVP010000001.1"/>
</dbReference>
<dbReference type="InterPro" id="IPR003425">
    <property type="entry name" value="CCB3/YggT"/>
</dbReference>
<dbReference type="AlphaFoldDB" id="A0A8J7MNG4"/>
<dbReference type="Pfam" id="PF02325">
    <property type="entry name" value="CCB3_YggT"/>
    <property type="match status" value="1"/>
</dbReference>
<gene>
    <name evidence="2" type="ORF">JI744_02795</name>
</gene>
<name>A0A8J7MNG4_9RHOB</name>
<sequence length="95" mass="10734">MTTIFQVLLLIVDIAKWIVLANVIMSWLVNFQVLNLRQPIVSQIWYGLKGILEPIYAQIRRVVPVISGIDFAPLVLLIGIFALRQAIVNNMYALG</sequence>
<evidence type="ECO:0000313" key="3">
    <source>
        <dbReference type="Proteomes" id="UP000619033"/>
    </source>
</evidence>
<feature type="transmembrane region" description="Helical" evidence="1">
    <location>
        <begin position="62"/>
        <end position="83"/>
    </location>
</feature>
<dbReference type="Proteomes" id="UP000619033">
    <property type="component" value="Unassembled WGS sequence"/>
</dbReference>
<protein>
    <submittedName>
        <fullName evidence="2">YggT family protein</fullName>
    </submittedName>
</protein>
<proteinExistence type="predicted"/>
<keyword evidence="1" id="KW-0472">Membrane</keyword>